<proteinExistence type="predicted"/>
<reference evidence="2 3" key="1">
    <citation type="submission" date="2019-06" db="EMBL/GenBank/DDBJ databases">
        <title>Whole genome shotgun sequence of Glutamicibacter uratoxydans NBRC 15515.</title>
        <authorList>
            <person name="Hosoyama A."/>
            <person name="Uohara A."/>
            <person name="Ohji S."/>
            <person name="Ichikawa N."/>
        </authorList>
    </citation>
    <scope>NUCLEOTIDE SEQUENCE [LARGE SCALE GENOMIC DNA]</scope>
    <source>
        <strain evidence="2 3">NBRC 15515</strain>
    </source>
</reference>
<gene>
    <name evidence="2" type="ORF">AUR04nite_00830</name>
</gene>
<comment type="caution">
    <text evidence="2">The sequence shown here is derived from an EMBL/GenBank/DDBJ whole genome shotgun (WGS) entry which is preliminary data.</text>
</comment>
<dbReference type="RefSeq" id="WP_141360822.1">
    <property type="nucleotide sequence ID" value="NZ_BAAAJL010000007.1"/>
</dbReference>
<feature type="compositionally biased region" description="Low complexity" evidence="1">
    <location>
        <begin position="82"/>
        <end position="110"/>
    </location>
</feature>
<sequence length="131" mass="13696">MSDAFEVTIESHDPLIKAKLVVKADTVQALHDRLVATVDAASFSLIGAAVSAMRDEAEAQRTIGERLEGRPDDAPMDTPPTSQAESASPAEKPSSNPWSDEQSAPNLPASSAPPAPQGGDSSLPPLPKWAQ</sequence>
<evidence type="ECO:0000256" key="1">
    <source>
        <dbReference type="SAM" id="MobiDB-lite"/>
    </source>
</evidence>
<organism evidence="2 3">
    <name type="scientific">Glutamicibacter uratoxydans</name>
    <name type="common">Arthrobacter uratoxydans</name>
    <dbReference type="NCBI Taxonomy" id="43667"/>
    <lineage>
        <taxon>Bacteria</taxon>
        <taxon>Bacillati</taxon>
        <taxon>Actinomycetota</taxon>
        <taxon>Actinomycetes</taxon>
        <taxon>Micrococcales</taxon>
        <taxon>Micrococcaceae</taxon>
        <taxon>Glutamicibacter</taxon>
    </lineage>
</organism>
<evidence type="ECO:0000313" key="3">
    <source>
        <dbReference type="Proteomes" id="UP000316612"/>
    </source>
</evidence>
<evidence type="ECO:0000313" key="2">
    <source>
        <dbReference type="EMBL" id="GED04551.1"/>
    </source>
</evidence>
<name>A0A4Y4DPQ5_GLUUR</name>
<accession>A0A4Y4DPQ5</accession>
<feature type="region of interest" description="Disordered" evidence="1">
    <location>
        <begin position="54"/>
        <end position="131"/>
    </location>
</feature>
<dbReference type="Proteomes" id="UP000316612">
    <property type="component" value="Unassembled WGS sequence"/>
</dbReference>
<dbReference type="EMBL" id="BJNY01000001">
    <property type="protein sequence ID" value="GED04551.1"/>
    <property type="molecule type" value="Genomic_DNA"/>
</dbReference>
<protein>
    <submittedName>
        <fullName evidence="2">Uncharacterized protein</fullName>
    </submittedName>
</protein>
<dbReference type="AlphaFoldDB" id="A0A4Y4DPQ5"/>
<feature type="compositionally biased region" description="Basic and acidic residues" evidence="1">
    <location>
        <begin position="54"/>
        <end position="73"/>
    </location>
</feature>
<keyword evidence="3" id="KW-1185">Reference proteome</keyword>